<evidence type="ECO:0000313" key="1">
    <source>
        <dbReference type="EMBL" id="GKZ23917.1"/>
    </source>
</evidence>
<reference evidence="1" key="1">
    <citation type="submission" date="2022-07" db="EMBL/GenBank/DDBJ databases">
        <title>Taxonomy of Aspergillus series Nigri: significant species reduction supported by multi-species coalescent approaches.</title>
        <authorList>
            <person name="Bian C."/>
            <person name="Kusuya Y."/>
            <person name="Sklenar F."/>
            <person name="D'hooge E."/>
            <person name="Yaguchi T."/>
            <person name="Takahashi H."/>
            <person name="Hubka V."/>
        </authorList>
    </citation>
    <scope>NUCLEOTIDE SEQUENCE</scope>
    <source>
        <strain evidence="1">CBS 733.88</strain>
    </source>
</reference>
<gene>
    <name evidence="1" type="ORF">AbraCBS73388_010521</name>
</gene>
<accession>A0A9W6DR14</accession>
<name>A0A9W6DR14_9EURO</name>
<dbReference type="AlphaFoldDB" id="A0A9W6DR14"/>
<organism evidence="1 2">
    <name type="scientific">Aspergillus brasiliensis</name>
    <dbReference type="NCBI Taxonomy" id="319629"/>
    <lineage>
        <taxon>Eukaryota</taxon>
        <taxon>Fungi</taxon>
        <taxon>Dikarya</taxon>
        <taxon>Ascomycota</taxon>
        <taxon>Pezizomycotina</taxon>
        <taxon>Eurotiomycetes</taxon>
        <taxon>Eurotiomycetidae</taxon>
        <taxon>Eurotiales</taxon>
        <taxon>Aspergillaceae</taxon>
        <taxon>Aspergillus</taxon>
        <taxon>Aspergillus subgen. Circumdati</taxon>
    </lineage>
</organism>
<dbReference type="Proteomes" id="UP001143548">
    <property type="component" value="Unassembled WGS sequence"/>
</dbReference>
<dbReference type="EMBL" id="BROQ01000076">
    <property type="protein sequence ID" value="GKZ23917.1"/>
    <property type="molecule type" value="Genomic_DNA"/>
</dbReference>
<sequence length="1064" mass="120169">MPRREYDPRQLVFRHARRCQQFQTGAVQGLQPGEERLYAFLQPGLRGGKYTIDVQQKISVDDNSGKPVKKTLPGTQQFYVDFPEFQLPDGEVHSVYPPEGHEERAECLPHVVLNTPTMPWEWEASNIHDTTDFKENRNRVPWLAVLVFTKEELQLAPSDLKGDQSLFKGIPGFEDGAKQGPTFAIHMKVDDVKKIKSTQTPMTTPPLDQEVSTDMILLQKDLFRSLFEQNGPDGEPVGSSNPNVRPYRFLAHRRDINADGMAVASTLADDHDQASFSVVFSHRTGPVDMKVPTACIAHLVSIRGVESMNWPTSDVRFVALSTLHSWTYTGLPPETPSVRDMFEKLGNSSTVLQPPLVSAKDLDPKTPLTVRERLAARLHDGYTLARYRMQTGERTACFFRGPLIPVKIPETAVRSWSSLSTSGQDLQIMDQALGLMDISCSAAWQLGRTLAMADQEFITRIGLVRKHIYDRGLELSQLQALKPHQVCSHNELLAQLPQIVSDLHQLPRIHRFAIDNGHDQIRRWYRPPVEPVDLSYQGRKTADLTVNEEPTKANFIDAAMEVSSAANADGSPSKQPYNEYNVPYSPDWMAVLKWVLNRLFLATIPHHYLLPESSALPHESIRFFRIDWRWMDALIDGALSLANHHDQSKDLVRDAIWAAIRRYRETAVKELGNMLPSVPEYGCYIRSTLISKFPDLRVHVDSGQSSPKPLVLLRHDIISSDTMLCLFSHKPGSPEFQKLYLIQPPHQQTFVAAATLDQQHIKMAYRKAYTVHVNQPDGNFLAEPDWPRPQKGSSVSVYSWETAQGVKTHRLIMENLAKDYLSVAQKKMDPSLFKETTATSTLMAWQLGSISYRLKFTPPTLTDSHLLRSDIAQNRPQPRLPPAVPLDTPWRPAYHYRISPVGNPTSTKIPMLPIQQDLLFLINLEPHTDQQNYLEEIQFSFPLGKAGPGAPVLMQNYTGTGAEMITNIRFNVLLNIVTSEVDKSLSMVLRLLPRVRSKDGGKTHPRVPLRSCHELSFVLNGVLVNRYKQNTTVKYTVLETYAGQASMGPYYELPPIELVLPQNS</sequence>
<evidence type="ECO:0000313" key="2">
    <source>
        <dbReference type="Proteomes" id="UP001143548"/>
    </source>
</evidence>
<comment type="caution">
    <text evidence="1">The sequence shown here is derived from an EMBL/GenBank/DDBJ whole genome shotgun (WGS) entry which is preliminary data.</text>
</comment>
<proteinExistence type="predicted"/>
<protein>
    <submittedName>
        <fullName evidence="1">Uncharacterized protein</fullName>
    </submittedName>
</protein>